<accession>A0A0V1E6F3</accession>
<keyword evidence="8" id="KW-0206">Cytoskeleton</keyword>
<evidence type="ECO:0000256" key="8">
    <source>
        <dbReference type="ARBA" id="ARBA00023212"/>
    </source>
</evidence>
<evidence type="ECO:0000256" key="10">
    <source>
        <dbReference type="PROSITE-ProRule" id="PRU00192"/>
    </source>
</evidence>
<protein>
    <submittedName>
        <fullName evidence="12">Abl interactor 1</fullName>
    </submittedName>
</protein>
<dbReference type="EMBL" id="JYDS01000068">
    <property type="protein sequence ID" value="KRZ27638.1"/>
    <property type="molecule type" value="Genomic_DNA"/>
</dbReference>
<name>A0A0V1E6F3_TRIPS</name>
<dbReference type="GO" id="GO:0017124">
    <property type="term" value="F:SH3 domain binding"/>
    <property type="evidence" value="ECO:0007669"/>
    <property type="project" value="TreeGrafter"/>
</dbReference>
<comment type="subcellular location">
    <subcellularLocation>
        <location evidence="2">Cell projection</location>
        <location evidence="2">Lamellipodium</location>
    </subcellularLocation>
    <subcellularLocation>
        <location evidence="1">Cytoplasm</location>
        <location evidence="1">Cytoskeleton</location>
    </subcellularLocation>
</comment>
<dbReference type="InterPro" id="IPR028457">
    <property type="entry name" value="ABI"/>
</dbReference>
<dbReference type="SMART" id="SM00326">
    <property type="entry name" value="SH3"/>
    <property type="match status" value="1"/>
</dbReference>
<keyword evidence="6" id="KW-0597">Phosphoprotein</keyword>
<evidence type="ECO:0000256" key="9">
    <source>
        <dbReference type="ARBA" id="ARBA00023273"/>
    </source>
</evidence>
<sequence>MKLNYYLSIVRYLFFDVRLNAVFVKQNFKYPTSLKMSDFCEIVEQSVAAGRQGLQECYSNLERVAAYCEAHYMQVMDKRDALEETKRYAVQSLASVAYQINTLVTNFMQALELQIEKIDNVEAEVGTLAQAVAIHKEKVARREIGVLTINKSTPRYHRIVAPVKSEKEQRYVRTPIDYGIFDNIGHGFKTGTGLISNSVSTLGRTPTIGSGGSSTNSIHFSSHISCNYSSPVAKLSTISKSSMKEYRTPVTISPPTAPTIEPYQMSYPGMVQIGRTNLNTGLRSDIDNSYHINRSLPAADYSALSHNESDNANRPYSYSSISIGNQHSAYGMEVLPPPSLSSTNFFVPDLTPSPPPIPPSDSRPYSINSTISETLHLRDSSSYHTDDSADWIPKNYLEKVVAIYDYFAEKPDELSFQENAIIYVLKKNEDGWFEGVMDGVTGLFPGNYVEPCF</sequence>
<evidence type="ECO:0000256" key="4">
    <source>
        <dbReference type="ARBA" id="ARBA00022443"/>
    </source>
</evidence>
<dbReference type="GO" id="GO:0030027">
    <property type="term" value="C:lamellipodium"/>
    <property type="evidence" value="ECO:0007669"/>
    <property type="project" value="UniProtKB-SubCell"/>
</dbReference>
<evidence type="ECO:0000256" key="2">
    <source>
        <dbReference type="ARBA" id="ARBA00004510"/>
    </source>
</evidence>
<dbReference type="GO" id="GO:0005856">
    <property type="term" value="C:cytoskeleton"/>
    <property type="evidence" value="ECO:0007669"/>
    <property type="project" value="UniProtKB-SubCell"/>
</dbReference>
<evidence type="ECO:0000313" key="12">
    <source>
        <dbReference type="EMBL" id="KRY69324.1"/>
    </source>
</evidence>
<dbReference type="EMBL" id="JYDR01000093">
    <property type="protein sequence ID" value="KRY69324.1"/>
    <property type="molecule type" value="Genomic_DNA"/>
</dbReference>
<dbReference type="InterPro" id="IPR001452">
    <property type="entry name" value="SH3_domain"/>
</dbReference>
<dbReference type="Gene3D" id="6.10.140.1620">
    <property type="match status" value="1"/>
</dbReference>
<dbReference type="Proteomes" id="UP000054805">
    <property type="component" value="Unassembled WGS sequence"/>
</dbReference>
<keyword evidence="7" id="KW-0175">Coiled coil</keyword>
<evidence type="ECO:0000313" key="15">
    <source>
        <dbReference type="Proteomes" id="UP000054632"/>
    </source>
</evidence>
<dbReference type="EMBL" id="JYDV01000106">
    <property type="protein sequence ID" value="KRZ33067.1"/>
    <property type="molecule type" value="Genomic_DNA"/>
</dbReference>
<keyword evidence="9" id="KW-0966">Cell projection</keyword>
<evidence type="ECO:0000313" key="14">
    <source>
        <dbReference type="EMBL" id="KRZ33067.1"/>
    </source>
</evidence>
<dbReference type="PRINTS" id="PR00452">
    <property type="entry name" value="SH3DOMAIN"/>
</dbReference>
<keyword evidence="5" id="KW-0963">Cytoplasm</keyword>
<evidence type="ECO:0000256" key="7">
    <source>
        <dbReference type="ARBA" id="ARBA00023054"/>
    </source>
</evidence>
<dbReference type="SUPFAM" id="SSF50044">
    <property type="entry name" value="SH3-domain"/>
    <property type="match status" value="1"/>
</dbReference>
<dbReference type="GO" id="GO:0035591">
    <property type="term" value="F:signaling adaptor activity"/>
    <property type="evidence" value="ECO:0007669"/>
    <property type="project" value="TreeGrafter"/>
</dbReference>
<dbReference type="FunFam" id="2.30.30.40:FF:000002">
    <property type="entry name" value="abl interactor 1 isoform X1"/>
    <property type="match status" value="1"/>
</dbReference>
<dbReference type="PANTHER" id="PTHR10460">
    <property type="entry name" value="ABL INTERACTOR FAMILY MEMBER"/>
    <property type="match status" value="1"/>
</dbReference>
<dbReference type="Proteomes" id="UP000054632">
    <property type="component" value="Unassembled WGS sequence"/>
</dbReference>
<dbReference type="GO" id="GO:0098858">
    <property type="term" value="C:actin-based cell projection"/>
    <property type="evidence" value="ECO:0007669"/>
    <property type="project" value="TreeGrafter"/>
</dbReference>
<dbReference type="Gene3D" id="2.30.30.40">
    <property type="entry name" value="SH3 Domains"/>
    <property type="match status" value="1"/>
</dbReference>
<reference evidence="15 16" key="1">
    <citation type="submission" date="2015-01" db="EMBL/GenBank/DDBJ databases">
        <title>Evolution of Trichinella species and genotypes.</title>
        <authorList>
            <person name="Korhonen P.K."/>
            <person name="Edoardo P."/>
            <person name="Giuseppe L.R."/>
            <person name="Gasser R.B."/>
        </authorList>
    </citation>
    <scope>NUCLEOTIDE SEQUENCE [LARGE SCALE GENOMIC DNA]</scope>
    <source>
        <strain evidence="12">ISS13</strain>
        <strain evidence="14">ISS176</strain>
        <strain evidence="13">ISS588</strain>
    </source>
</reference>
<evidence type="ECO:0000256" key="1">
    <source>
        <dbReference type="ARBA" id="ARBA00004245"/>
    </source>
</evidence>
<dbReference type="PROSITE" id="PS50002">
    <property type="entry name" value="SH3"/>
    <property type="match status" value="1"/>
</dbReference>
<comment type="caution">
    <text evidence="12">The sequence shown here is derived from an EMBL/GenBank/DDBJ whole genome shotgun (WGS) entry which is preliminary data.</text>
</comment>
<organism evidence="12 15">
    <name type="scientific">Trichinella pseudospiralis</name>
    <name type="common">Parasitic roundworm</name>
    <dbReference type="NCBI Taxonomy" id="6337"/>
    <lineage>
        <taxon>Eukaryota</taxon>
        <taxon>Metazoa</taxon>
        <taxon>Ecdysozoa</taxon>
        <taxon>Nematoda</taxon>
        <taxon>Enoplea</taxon>
        <taxon>Dorylaimia</taxon>
        <taxon>Trichinellida</taxon>
        <taxon>Trichinellidae</taxon>
        <taxon>Trichinella</taxon>
    </lineage>
</organism>
<gene>
    <name evidence="12" type="primary">Abi1</name>
    <name evidence="12" type="ORF">T4A_6667</name>
    <name evidence="13" type="ORF">T4B_1267</name>
    <name evidence="14" type="ORF">T4C_1243</name>
</gene>
<evidence type="ECO:0000259" key="11">
    <source>
        <dbReference type="PROSITE" id="PS50002"/>
    </source>
</evidence>
<dbReference type="InterPro" id="IPR028455">
    <property type="entry name" value="ABI3_SH3"/>
</dbReference>
<dbReference type="PANTHER" id="PTHR10460:SF0">
    <property type="entry name" value="ABELSON INTERACTING PROTEIN, ISOFORM D"/>
    <property type="match status" value="1"/>
</dbReference>
<dbReference type="Pfam" id="PF14604">
    <property type="entry name" value="SH3_9"/>
    <property type="match status" value="1"/>
</dbReference>
<comment type="similarity">
    <text evidence="3">Belongs to the ABI family.</text>
</comment>
<dbReference type="GO" id="GO:0031209">
    <property type="term" value="C:SCAR complex"/>
    <property type="evidence" value="ECO:0007669"/>
    <property type="project" value="TreeGrafter"/>
</dbReference>
<dbReference type="InterPro" id="IPR012849">
    <property type="entry name" value="Abl-interactor_HHR_dom"/>
</dbReference>
<evidence type="ECO:0000256" key="3">
    <source>
        <dbReference type="ARBA" id="ARBA00010020"/>
    </source>
</evidence>
<feature type="domain" description="SH3" evidence="11">
    <location>
        <begin position="395"/>
        <end position="453"/>
    </location>
</feature>
<evidence type="ECO:0000256" key="6">
    <source>
        <dbReference type="ARBA" id="ARBA00022553"/>
    </source>
</evidence>
<dbReference type="GO" id="GO:0001764">
    <property type="term" value="P:neuron migration"/>
    <property type="evidence" value="ECO:0007669"/>
    <property type="project" value="TreeGrafter"/>
</dbReference>
<proteinExistence type="inferred from homology"/>
<dbReference type="AlphaFoldDB" id="A0A0V1E6F3"/>
<evidence type="ECO:0000256" key="5">
    <source>
        <dbReference type="ARBA" id="ARBA00022490"/>
    </source>
</evidence>
<keyword evidence="4 10" id="KW-0728">SH3 domain</keyword>
<dbReference type="CDD" id="cd11826">
    <property type="entry name" value="SH3_Abi"/>
    <property type="match status" value="1"/>
</dbReference>
<evidence type="ECO:0000313" key="13">
    <source>
        <dbReference type="EMBL" id="KRZ27638.1"/>
    </source>
</evidence>
<dbReference type="Pfam" id="PF07815">
    <property type="entry name" value="Abi_HHR"/>
    <property type="match status" value="1"/>
</dbReference>
<evidence type="ECO:0000313" key="16">
    <source>
        <dbReference type="Proteomes" id="UP000054805"/>
    </source>
</evidence>
<keyword evidence="16" id="KW-1185">Reference proteome</keyword>
<dbReference type="InterPro" id="IPR036028">
    <property type="entry name" value="SH3-like_dom_sf"/>
</dbReference>
<dbReference type="Proteomes" id="UP000054826">
    <property type="component" value="Unassembled WGS sequence"/>
</dbReference>